<reference evidence="1" key="1">
    <citation type="submission" date="2020-05" db="EMBL/GenBank/DDBJ databases">
        <title>Chitinophaga laudate sp. nov., isolated from a tropical peat swamp.</title>
        <authorList>
            <person name="Goh C.B.S."/>
            <person name="Lee M.S."/>
            <person name="Parimannan S."/>
            <person name="Pasbakhsh P."/>
            <person name="Yule C.M."/>
            <person name="Rajandas H."/>
            <person name="Loke S."/>
            <person name="Croft L."/>
            <person name="Tan J.B.L."/>
        </authorList>
    </citation>
    <scope>NUCLEOTIDE SEQUENCE</scope>
    <source>
        <strain evidence="1">Mgbs1</strain>
    </source>
</reference>
<keyword evidence="2" id="KW-1185">Reference proteome</keyword>
<name>A0A3S1B0F0_9BACT</name>
<evidence type="ECO:0000313" key="1">
    <source>
        <dbReference type="EMBL" id="NSL88781.1"/>
    </source>
</evidence>
<protein>
    <submittedName>
        <fullName evidence="1">Uncharacterized protein</fullName>
    </submittedName>
</protein>
<dbReference type="OrthoDB" id="954677at2"/>
<sequence>MAQDPLITAWNSGEAPPRSPEALQAIVDKGSYPVRRGIRNQLLLEAACYLALLLAYYDIFDGHTRPLTLNLILVAAIAFMLLHNILGYIHTAARISGREITRSLQQEISRLRQYAIISVLSRATGFAGLIIFFAAGIRWTPFKYWILGAAVLILLVQLYILSGIWRNRISRLRNTLLQLTSQ</sequence>
<dbReference type="EMBL" id="RIAR02000001">
    <property type="protein sequence ID" value="NSL88781.1"/>
    <property type="molecule type" value="Genomic_DNA"/>
</dbReference>
<organism evidence="1 2">
    <name type="scientific">Chitinophaga solisilvae</name>
    <dbReference type="NCBI Taxonomy" id="1233460"/>
    <lineage>
        <taxon>Bacteria</taxon>
        <taxon>Pseudomonadati</taxon>
        <taxon>Bacteroidota</taxon>
        <taxon>Chitinophagia</taxon>
        <taxon>Chitinophagales</taxon>
        <taxon>Chitinophagaceae</taxon>
        <taxon>Chitinophaga</taxon>
    </lineage>
</organism>
<comment type="caution">
    <text evidence="1">The sequence shown here is derived from an EMBL/GenBank/DDBJ whole genome shotgun (WGS) entry which is preliminary data.</text>
</comment>
<proteinExistence type="predicted"/>
<gene>
    <name evidence="1" type="ORF">ECE50_018205</name>
</gene>
<dbReference type="Proteomes" id="UP000281028">
    <property type="component" value="Unassembled WGS sequence"/>
</dbReference>
<accession>A0A3S1B0F0</accession>
<evidence type="ECO:0000313" key="2">
    <source>
        <dbReference type="Proteomes" id="UP000281028"/>
    </source>
</evidence>
<dbReference type="AlphaFoldDB" id="A0A3S1B0F0"/>